<keyword evidence="1" id="KW-0472">Membrane</keyword>
<dbReference type="Proteomes" id="UP000095283">
    <property type="component" value="Unplaced"/>
</dbReference>
<protein>
    <submittedName>
        <fullName evidence="3">Transmembrane protein</fullName>
    </submittedName>
</protein>
<keyword evidence="1" id="KW-1133">Transmembrane helix</keyword>
<name>A0A1I7XEX8_HETBA</name>
<evidence type="ECO:0000256" key="1">
    <source>
        <dbReference type="SAM" id="Phobius"/>
    </source>
</evidence>
<reference evidence="3" key="1">
    <citation type="submission" date="2016-11" db="UniProtKB">
        <authorList>
            <consortium name="WormBaseParasite"/>
        </authorList>
    </citation>
    <scope>IDENTIFICATION</scope>
</reference>
<dbReference type="AlphaFoldDB" id="A0A1I7XEX8"/>
<proteinExistence type="predicted"/>
<dbReference type="WBParaSite" id="Hba_16084">
    <property type="protein sequence ID" value="Hba_16084"/>
    <property type="gene ID" value="Hba_16084"/>
</dbReference>
<keyword evidence="2" id="KW-1185">Reference proteome</keyword>
<accession>A0A1I7XEX8</accession>
<organism evidence="2 3">
    <name type="scientific">Heterorhabditis bacteriophora</name>
    <name type="common">Entomopathogenic nematode worm</name>
    <dbReference type="NCBI Taxonomy" id="37862"/>
    <lineage>
        <taxon>Eukaryota</taxon>
        <taxon>Metazoa</taxon>
        <taxon>Ecdysozoa</taxon>
        <taxon>Nematoda</taxon>
        <taxon>Chromadorea</taxon>
        <taxon>Rhabditida</taxon>
        <taxon>Rhabditina</taxon>
        <taxon>Rhabditomorpha</taxon>
        <taxon>Strongyloidea</taxon>
        <taxon>Heterorhabditidae</taxon>
        <taxon>Heterorhabditis</taxon>
    </lineage>
</organism>
<feature type="transmembrane region" description="Helical" evidence="1">
    <location>
        <begin position="21"/>
        <end position="38"/>
    </location>
</feature>
<keyword evidence="1" id="KW-0812">Transmembrane</keyword>
<evidence type="ECO:0000313" key="2">
    <source>
        <dbReference type="Proteomes" id="UP000095283"/>
    </source>
</evidence>
<sequence length="91" mass="10100">MIDCGSVFRDRKKSCATIATIVKYVSCSIALSVVVYYLDAYLLAKYQVVLSCVTSLECSRSIDLIPMIFVDALDRHEVTGKDGVKKMQQAN</sequence>
<evidence type="ECO:0000313" key="3">
    <source>
        <dbReference type="WBParaSite" id="Hba_16084"/>
    </source>
</evidence>